<dbReference type="AlphaFoldDB" id="A0A1E8CNS5"/>
<dbReference type="InterPro" id="IPR045556">
    <property type="entry name" value="DUF6351"/>
</dbReference>
<accession>A0A1E8CNS5</accession>
<comment type="caution">
    <text evidence="3">The sequence shown here is derived from an EMBL/GenBank/DDBJ whole genome shotgun (WGS) entry which is preliminary data.</text>
</comment>
<evidence type="ECO:0000256" key="1">
    <source>
        <dbReference type="SAM" id="MobiDB-lite"/>
    </source>
</evidence>
<feature type="domain" description="DUF6351" evidence="2">
    <location>
        <begin position="7"/>
        <end position="698"/>
    </location>
</feature>
<organism evidence="3 4">
    <name type="scientific">Pseudohongiella acticola</name>
    <dbReference type="NCBI Taxonomy" id="1524254"/>
    <lineage>
        <taxon>Bacteria</taxon>
        <taxon>Pseudomonadati</taxon>
        <taxon>Pseudomonadota</taxon>
        <taxon>Gammaproteobacteria</taxon>
        <taxon>Pseudomonadales</taxon>
        <taxon>Pseudohongiellaceae</taxon>
        <taxon>Pseudohongiella</taxon>
    </lineage>
</organism>
<protein>
    <recommendedName>
        <fullName evidence="2">DUF6351 domain-containing protein</fullName>
    </recommendedName>
</protein>
<dbReference type="Pfam" id="PF19878">
    <property type="entry name" value="DUF6351"/>
    <property type="match status" value="1"/>
</dbReference>
<dbReference type="Proteomes" id="UP000175669">
    <property type="component" value="Unassembled WGS sequence"/>
</dbReference>
<dbReference type="EMBL" id="MASR01000001">
    <property type="protein sequence ID" value="OFE14119.1"/>
    <property type="molecule type" value="Genomic_DNA"/>
</dbReference>
<evidence type="ECO:0000259" key="2">
    <source>
        <dbReference type="Pfam" id="PF19878"/>
    </source>
</evidence>
<keyword evidence="4" id="KW-1185">Reference proteome</keyword>
<evidence type="ECO:0000313" key="3">
    <source>
        <dbReference type="EMBL" id="OFE14119.1"/>
    </source>
</evidence>
<name>A0A1E8CNS5_9GAMM</name>
<sequence>MVNRLSVEVVSSQPHLVTGGSALIAVQHDADDDMSPRLRLNDSPVELPADTETITDEAGTTTRFLLTGLSEGNNNLEVDIGQSSASLTLTNYPGSGPVISGPRQQPYLCLDSLAERVNGEGNREGDREPRRFAIGNGEFLDTTQQDADCSLPTRFDYVYRSTGEEGFLPLPDDNTVPANVLMTQTSNGAEVPFIVRLETGTLNRAIYQIAMLHDPATPAPSALTPNQGWNQRLLYTFGGGCEAGYFQGTGTGGVLRESVLAQGYAIASSTLNVNAQGGCNDVVSAETAMMVKEHVTKYYGEPVHTIGSGGSGGAMQQLLIAGAYPGILDGLLVGLTFSDAVTYFTDAQECSGPWRNYANAPANNLDEDTRTAIGGWPNWYLCDQSLGSRPDRISPFDCPSEIPPGMEYHPQTNPTGIRCSIYDGMRNVFGERPHPDPAISRSVARSPHDNVGVQYGLVALNEGLIDKTQFLDINQNFGGWDIDYQRTDARTQGDPQAIRAAYETGRITNGGAGLSRVPIIDDRPYLDHQGNFHASIYSFTTRARLQRDNGHADNYVIRRHPAELSLADENLSLMNQWLDAIKATREELPMLQRIVQAKPEALRDDCFTAEGERIVEEATFNTSRLYDNTAGRCNQLYPPHAGLRLVAGGPLTNDVMKCQLKAIDYDDYRVTFNDEEKARLNDIFPEGVCDWSRPGVGQGSNQTWLSFGPSPVNRYETTQGSND</sequence>
<reference evidence="4" key="1">
    <citation type="submission" date="2016-07" db="EMBL/GenBank/DDBJ databases">
        <authorList>
            <person name="Florea S."/>
            <person name="Webb J.S."/>
            <person name="Jaromczyk J."/>
            <person name="Schardl C.L."/>
        </authorList>
    </citation>
    <scope>NUCLEOTIDE SEQUENCE [LARGE SCALE GENOMIC DNA]</scope>
    <source>
        <strain evidence="4">KCTC 42131</strain>
    </source>
</reference>
<feature type="region of interest" description="Disordered" evidence="1">
    <location>
        <begin position="700"/>
        <end position="723"/>
    </location>
</feature>
<proteinExistence type="predicted"/>
<gene>
    <name evidence="3" type="ORF">PHACT_11620</name>
</gene>
<evidence type="ECO:0000313" key="4">
    <source>
        <dbReference type="Proteomes" id="UP000175669"/>
    </source>
</evidence>